<dbReference type="EMBL" id="JBBKAR010000016">
    <property type="protein sequence ID" value="MEJ8303370.1"/>
    <property type="molecule type" value="Genomic_DNA"/>
</dbReference>
<evidence type="ECO:0000313" key="1">
    <source>
        <dbReference type="EMBL" id="MEJ8303370.1"/>
    </source>
</evidence>
<sequence length="140" mass="16073">MNKKMLLLVSCMIHLAALVLLFIVQKNMDIFGMFAFVLLPLLFSLALVWWSQVKLKQVELRNLGIIYSIPNIVYITAALFIIYRNMDSIFATSQKYQSEYMTVSSGNSPWLSYIILAVLTLTLHYFICNLVLRKTVKNVG</sequence>
<accession>A0ACC6P8X5</accession>
<organism evidence="1 2">
    <name type="scientific">Saccharibacillus sacchari</name>
    <dbReference type="NCBI Taxonomy" id="456493"/>
    <lineage>
        <taxon>Bacteria</taxon>
        <taxon>Bacillati</taxon>
        <taxon>Bacillota</taxon>
        <taxon>Bacilli</taxon>
        <taxon>Bacillales</taxon>
        <taxon>Paenibacillaceae</taxon>
        <taxon>Saccharibacillus</taxon>
    </lineage>
</organism>
<reference evidence="1" key="1">
    <citation type="submission" date="2024-03" db="EMBL/GenBank/DDBJ databases">
        <title>Whole genome sequecning of epiphytes from Marcgravia umbellata leaves.</title>
        <authorList>
            <person name="Kumar G."/>
            <person name="Savka M.A."/>
        </authorList>
    </citation>
    <scope>NUCLEOTIDE SEQUENCE</scope>
    <source>
        <strain evidence="1">RIT_BL5</strain>
    </source>
</reference>
<dbReference type="Proteomes" id="UP001380953">
    <property type="component" value="Unassembled WGS sequence"/>
</dbReference>
<protein>
    <submittedName>
        <fullName evidence="1">Uncharacterized protein</fullName>
    </submittedName>
</protein>
<proteinExistence type="predicted"/>
<keyword evidence="2" id="KW-1185">Reference proteome</keyword>
<comment type="caution">
    <text evidence="1">The sequence shown here is derived from an EMBL/GenBank/DDBJ whole genome shotgun (WGS) entry which is preliminary data.</text>
</comment>
<gene>
    <name evidence="1" type="ORF">WKI47_05500</name>
</gene>
<evidence type="ECO:0000313" key="2">
    <source>
        <dbReference type="Proteomes" id="UP001380953"/>
    </source>
</evidence>
<name>A0ACC6P8X5_9BACL</name>